<accession>A0A1I8ABS3</accession>
<keyword evidence="15" id="KW-1185">Reference proteome</keyword>
<evidence type="ECO:0000256" key="13">
    <source>
        <dbReference type="ARBA" id="ARBA00023136"/>
    </source>
</evidence>
<dbReference type="GO" id="GO:0004144">
    <property type="term" value="F:diacylglycerol O-acyltransferase activity"/>
    <property type="evidence" value="ECO:0007669"/>
    <property type="project" value="UniProtKB-EC"/>
</dbReference>
<evidence type="ECO:0000256" key="4">
    <source>
        <dbReference type="ARBA" id="ARBA00005420"/>
    </source>
</evidence>
<evidence type="ECO:0000256" key="14">
    <source>
        <dbReference type="ARBA" id="ARBA00023315"/>
    </source>
</evidence>
<dbReference type="AlphaFoldDB" id="A0A1I8ABS3"/>
<dbReference type="CDD" id="cd07987">
    <property type="entry name" value="LPLAT_MGAT-like"/>
    <property type="match status" value="1"/>
</dbReference>
<keyword evidence="13" id="KW-0472">Membrane</keyword>
<comment type="pathway">
    <text evidence="3">Lipid metabolism.</text>
</comment>
<keyword evidence="11" id="KW-1133">Transmembrane helix</keyword>
<evidence type="ECO:0000256" key="2">
    <source>
        <dbReference type="ARBA" id="ARBA00004771"/>
    </source>
</evidence>
<keyword evidence="8" id="KW-0812">Transmembrane</keyword>
<dbReference type="InterPro" id="IPR007130">
    <property type="entry name" value="DAGAT"/>
</dbReference>
<keyword evidence="10" id="KW-0256">Endoplasmic reticulum</keyword>
<evidence type="ECO:0000256" key="1">
    <source>
        <dbReference type="ARBA" id="ARBA00004477"/>
    </source>
</evidence>
<evidence type="ECO:0000256" key="3">
    <source>
        <dbReference type="ARBA" id="ARBA00005189"/>
    </source>
</evidence>
<dbReference type="GO" id="GO:0005789">
    <property type="term" value="C:endoplasmic reticulum membrane"/>
    <property type="evidence" value="ECO:0007669"/>
    <property type="project" value="UniProtKB-SubCell"/>
</dbReference>
<evidence type="ECO:0000313" key="16">
    <source>
        <dbReference type="WBParaSite" id="L893_g3833.t1"/>
    </source>
</evidence>
<evidence type="ECO:0000256" key="10">
    <source>
        <dbReference type="ARBA" id="ARBA00022824"/>
    </source>
</evidence>
<keyword evidence="6" id="KW-0444">Lipid biosynthesis</keyword>
<evidence type="ECO:0000313" key="15">
    <source>
        <dbReference type="Proteomes" id="UP000095287"/>
    </source>
</evidence>
<evidence type="ECO:0000256" key="9">
    <source>
        <dbReference type="ARBA" id="ARBA00022798"/>
    </source>
</evidence>
<evidence type="ECO:0000256" key="8">
    <source>
        <dbReference type="ARBA" id="ARBA00022692"/>
    </source>
</evidence>
<keyword evidence="14" id="KW-0012">Acyltransferase</keyword>
<dbReference type="WBParaSite" id="L893_g3833.t1">
    <property type="protein sequence ID" value="L893_g3833.t1"/>
    <property type="gene ID" value="L893_g3833"/>
</dbReference>
<dbReference type="GO" id="GO:0006071">
    <property type="term" value="P:glycerol metabolic process"/>
    <property type="evidence" value="ECO:0007669"/>
    <property type="project" value="UniProtKB-KW"/>
</dbReference>
<evidence type="ECO:0000256" key="7">
    <source>
        <dbReference type="ARBA" id="ARBA00022679"/>
    </source>
</evidence>
<dbReference type="PANTHER" id="PTHR12317:SF0">
    <property type="entry name" value="ACYLTRANSFERASE"/>
    <property type="match status" value="1"/>
</dbReference>
<dbReference type="GO" id="GO:0019432">
    <property type="term" value="P:triglyceride biosynthetic process"/>
    <property type="evidence" value="ECO:0007669"/>
    <property type="project" value="TreeGrafter"/>
</dbReference>
<dbReference type="Proteomes" id="UP000095287">
    <property type="component" value="Unplaced"/>
</dbReference>
<organism evidence="15 16">
    <name type="scientific">Steinernema glaseri</name>
    <dbReference type="NCBI Taxonomy" id="37863"/>
    <lineage>
        <taxon>Eukaryota</taxon>
        <taxon>Metazoa</taxon>
        <taxon>Ecdysozoa</taxon>
        <taxon>Nematoda</taxon>
        <taxon>Chromadorea</taxon>
        <taxon>Rhabditida</taxon>
        <taxon>Tylenchina</taxon>
        <taxon>Panagrolaimomorpha</taxon>
        <taxon>Strongyloidoidea</taxon>
        <taxon>Steinernematidae</taxon>
        <taxon>Steinernema</taxon>
    </lineage>
</organism>
<dbReference type="EC" id="2.3.1.20" evidence="5"/>
<comment type="subcellular location">
    <subcellularLocation>
        <location evidence="1">Endoplasmic reticulum membrane</location>
        <topology evidence="1">Multi-pass membrane protein</topology>
    </subcellularLocation>
</comment>
<comment type="similarity">
    <text evidence="4">Belongs to the diacylglycerol acyltransferase family.</text>
</comment>
<keyword evidence="7" id="KW-0808">Transferase</keyword>
<keyword evidence="12" id="KW-0443">Lipid metabolism</keyword>
<evidence type="ECO:0000256" key="6">
    <source>
        <dbReference type="ARBA" id="ARBA00022516"/>
    </source>
</evidence>
<dbReference type="PANTHER" id="PTHR12317">
    <property type="entry name" value="DIACYLGLYCEROL O-ACYLTRANSFERASE"/>
    <property type="match status" value="1"/>
</dbReference>
<name>A0A1I8ABS3_9BILA</name>
<proteinExistence type="inferred from homology"/>
<comment type="pathway">
    <text evidence="2">Glycerolipid metabolism; triacylglycerol biosynthesis.</text>
</comment>
<keyword evidence="9" id="KW-0319">Glycerol metabolism</keyword>
<protein>
    <recommendedName>
        <fullName evidence="5">diacylglycerol O-acyltransferase</fullName>
        <ecNumber evidence="5">2.3.1.20</ecNumber>
    </recommendedName>
</protein>
<sequence length="222" mass="24670">MSLGVFTTFATEGNGFSKTFPGITPSLATLEGQFYFPFRRELILWTGCITASKESISYQLNRDKGGRAIAIVLGGAEEALDANPENFDLTLKSRKGFVKLALKHGAHLVPLYNFGENSTFTQVKSERGSLLRRFQSEFKSMAGFSPPIFRGRGIFNYSFGLLPHRVPVSTVVGAPIPVEKVEKPTKEQIDELHGKYCDALMKLFDDHKKDYGIAEDVKLNIL</sequence>
<evidence type="ECO:0000256" key="5">
    <source>
        <dbReference type="ARBA" id="ARBA00013244"/>
    </source>
</evidence>
<evidence type="ECO:0000256" key="12">
    <source>
        <dbReference type="ARBA" id="ARBA00023098"/>
    </source>
</evidence>
<dbReference type="Pfam" id="PF03982">
    <property type="entry name" value="DAGAT"/>
    <property type="match status" value="1"/>
</dbReference>
<reference evidence="16" key="1">
    <citation type="submission" date="2016-11" db="UniProtKB">
        <authorList>
            <consortium name="WormBaseParasite"/>
        </authorList>
    </citation>
    <scope>IDENTIFICATION</scope>
</reference>
<evidence type="ECO:0000256" key="11">
    <source>
        <dbReference type="ARBA" id="ARBA00022989"/>
    </source>
</evidence>